<keyword evidence="2" id="KW-0472">Membrane</keyword>
<feature type="non-terminal residue" evidence="3">
    <location>
        <position position="84"/>
    </location>
</feature>
<keyword evidence="2" id="KW-0812">Transmembrane</keyword>
<feature type="compositionally biased region" description="Polar residues" evidence="1">
    <location>
        <begin position="1"/>
        <end position="10"/>
    </location>
</feature>
<dbReference type="EMBL" id="WOGU01000023">
    <property type="protein sequence ID" value="MUN64901.1"/>
    <property type="molecule type" value="Genomic_DNA"/>
</dbReference>
<feature type="transmembrane region" description="Helical" evidence="2">
    <location>
        <begin position="61"/>
        <end position="83"/>
    </location>
</feature>
<evidence type="ECO:0000256" key="2">
    <source>
        <dbReference type="SAM" id="Phobius"/>
    </source>
</evidence>
<accession>A0A6N8GP95</accession>
<feature type="region of interest" description="Disordered" evidence="1">
    <location>
        <begin position="1"/>
        <end position="26"/>
    </location>
</feature>
<organism evidence="3 4">
    <name type="scientific">Kocuria sediminis</name>
    <dbReference type="NCBI Taxonomy" id="1038857"/>
    <lineage>
        <taxon>Bacteria</taxon>
        <taxon>Bacillati</taxon>
        <taxon>Actinomycetota</taxon>
        <taxon>Actinomycetes</taxon>
        <taxon>Micrococcales</taxon>
        <taxon>Micrococcaceae</taxon>
        <taxon>Kocuria</taxon>
    </lineage>
</organism>
<dbReference type="Proteomes" id="UP000436989">
    <property type="component" value="Unassembled WGS sequence"/>
</dbReference>
<comment type="caution">
    <text evidence="3">The sequence shown here is derived from an EMBL/GenBank/DDBJ whole genome shotgun (WGS) entry which is preliminary data.</text>
</comment>
<name>A0A6N8GP95_9MICC</name>
<keyword evidence="4" id="KW-1185">Reference proteome</keyword>
<protein>
    <recommendedName>
        <fullName evidence="5">DUF1624 domain-containing protein</fullName>
    </recommendedName>
</protein>
<sequence>MSSSGESTVRPQDGRGAGRTGRWGGTPRLLGVDAARGLALIGLIAVHVLPEENDATGDPTWSYLLFAGDSAALFALLAGVGLAL</sequence>
<dbReference type="AlphaFoldDB" id="A0A6N8GP95"/>
<evidence type="ECO:0000256" key="1">
    <source>
        <dbReference type="SAM" id="MobiDB-lite"/>
    </source>
</evidence>
<proteinExistence type="predicted"/>
<feature type="compositionally biased region" description="Gly residues" evidence="1">
    <location>
        <begin position="15"/>
        <end position="24"/>
    </location>
</feature>
<gene>
    <name evidence="3" type="ORF">GMA12_17440</name>
</gene>
<evidence type="ECO:0000313" key="3">
    <source>
        <dbReference type="EMBL" id="MUN64901.1"/>
    </source>
</evidence>
<evidence type="ECO:0000313" key="4">
    <source>
        <dbReference type="Proteomes" id="UP000436989"/>
    </source>
</evidence>
<reference evidence="3 4" key="1">
    <citation type="submission" date="2019-12" db="EMBL/GenBank/DDBJ databases">
        <authorList>
            <person name="Shi Y."/>
        </authorList>
    </citation>
    <scope>NUCLEOTIDE SEQUENCE [LARGE SCALE GENOMIC DNA]</scope>
    <source>
        <strain evidence="3 4">JCM 17929</strain>
    </source>
</reference>
<evidence type="ECO:0008006" key="5">
    <source>
        <dbReference type="Google" id="ProtNLM"/>
    </source>
</evidence>
<feature type="transmembrane region" description="Helical" evidence="2">
    <location>
        <begin position="29"/>
        <end position="49"/>
    </location>
</feature>
<keyword evidence="2" id="KW-1133">Transmembrane helix</keyword>